<feature type="domain" description="HTH cro/C1-type" evidence="2">
    <location>
        <begin position="13"/>
        <end position="68"/>
    </location>
</feature>
<dbReference type="Proteomes" id="UP000295063">
    <property type="component" value="Unassembled WGS sequence"/>
</dbReference>
<comment type="caution">
    <text evidence="3">The sequence shown here is derived from an EMBL/GenBank/DDBJ whole genome shotgun (WGS) entry which is preliminary data.</text>
</comment>
<dbReference type="InterPro" id="IPR010359">
    <property type="entry name" value="IrrE_HExxH"/>
</dbReference>
<sequence>MDTNLQQFNGERLKAARIYRGLTVAELAGKLDLQRQTVSMYENDKIRNPEYSTIKDMSNALGFPIKFFLQESDMNTKVGSTYFRALLTTNKKYRNQQVQKMNFLTTVYLFLSEYIEFPTLNLPIIQGEIDPEKAAEQLRIHWKLGDKPIENIIYLVEKNGILVSRFDSETNDIDAFSQMLDINGESVFLIGYSKNKGTAARIHFDIAHELGHILMHEWSEDIETLSKEEFKERENQAHSFASAFLLPKETFSRDVGVYANNLSYYVELKKKWKVSISAMIRRAYTLKLIDYHTYQNLMRKMQKEGIKKYEPLDDVLVTATPSLLKTSVQMLVNDGVLTSKELLNELADDFYLSLESAEIEDLLDLPKDFLKVSNVIPIHSLRVKKGLS</sequence>
<dbReference type="RefSeq" id="WP_132078717.1">
    <property type="nucleotide sequence ID" value="NZ_SLUI01000005.1"/>
</dbReference>
<proteinExistence type="inferred from homology"/>
<gene>
    <name evidence="3" type="ORF">EV210_105157</name>
</gene>
<dbReference type="EMBL" id="SLUI01000005">
    <property type="protein sequence ID" value="TCL37723.1"/>
    <property type="molecule type" value="Genomic_DNA"/>
</dbReference>
<name>A0A4R1Q847_9FIRM</name>
<dbReference type="Pfam" id="PF12844">
    <property type="entry name" value="HTH_19"/>
    <property type="match status" value="1"/>
</dbReference>
<evidence type="ECO:0000256" key="1">
    <source>
        <dbReference type="ARBA" id="ARBA00007227"/>
    </source>
</evidence>
<dbReference type="CDD" id="cd00093">
    <property type="entry name" value="HTH_XRE"/>
    <property type="match status" value="1"/>
</dbReference>
<dbReference type="Pfam" id="PF06114">
    <property type="entry name" value="Peptidase_M78"/>
    <property type="match status" value="1"/>
</dbReference>
<reference evidence="3 4" key="1">
    <citation type="submission" date="2019-03" db="EMBL/GenBank/DDBJ databases">
        <title>Genomic Encyclopedia of Type Strains, Phase IV (KMG-IV): sequencing the most valuable type-strain genomes for metagenomic binning, comparative biology and taxonomic classification.</title>
        <authorList>
            <person name="Goeker M."/>
        </authorList>
    </citation>
    <scope>NUCLEOTIDE SEQUENCE [LARGE SCALE GENOMIC DNA]</scope>
    <source>
        <strain evidence="3 4">DSM 15969</strain>
    </source>
</reference>
<evidence type="ECO:0000313" key="4">
    <source>
        <dbReference type="Proteomes" id="UP000295063"/>
    </source>
</evidence>
<comment type="similarity">
    <text evidence="1">Belongs to the short-chain fatty acyl-CoA assimilation regulator (ScfR) family.</text>
</comment>
<dbReference type="Gene3D" id="1.10.260.40">
    <property type="entry name" value="lambda repressor-like DNA-binding domains"/>
    <property type="match status" value="1"/>
</dbReference>
<evidence type="ECO:0000259" key="2">
    <source>
        <dbReference type="PROSITE" id="PS50943"/>
    </source>
</evidence>
<organism evidence="3 4">
    <name type="scientific">Anaerospora hongkongensis</name>
    <dbReference type="NCBI Taxonomy" id="244830"/>
    <lineage>
        <taxon>Bacteria</taxon>
        <taxon>Bacillati</taxon>
        <taxon>Bacillota</taxon>
        <taxon>Negativicutes</taxon>
        <taxon>Selenomonadales</taxon>
        <taxon>Sporomusaceae</taxon>
        <taxon>Anaerospora</taxon>
    </lineage>
</organism>
<dbReference type="PANTHER" id="PTHR43236:SF1">
    <property type="entry name" value="BLL7220 PROTEIN"/>
    <property type="match status" value="1"/>
</dbReference>
<dbReference type="SMART" id="SM00530">
    <property type="entry name" value="HTH_XRE"/>
    <property type="match status" value="1"/>
</dbReference>
<accession>A0A4R1Q847</accession>
<dbReference type="GO" id="GO:0003677">
    <property type="term" value="F:DNA binding"/>
    <property type="evidence" value="ECO:0007669"/>
    <property type="project" value="InterPro"/>
</dbReference>
<dbReference type="PROSITE" id="PS50943">
    <property type="entry name" value="HTH_CROC1"/>
    <property type="match status" value="1"/>
</dbReference>
<evidence type="ECO:0000313" key="3">
    <source>
        <dbReference type="EMBL" id="TCL37723.1"/>
    </source>
</evidence>
<dbReference type="SUPFAM" id="SSF47413">
    <property type="entry name" value="lambda repressor-like DNA-binding domains"/>
    <property type="match status" value="1"/>
</dbReference>
<dbReference type="InterPro" id="IPR001387">
    <property type="entry name" value="Cro/C1-type_HTH"/>
</dbReference>
<dbReference type="AlphaFoldDB" id="A0A4R1Q847"/>
<dbReference type="PANTHER" id="PTHR43236">
    <property type="entry name" value="ANTITOXIN HIGA1"/>
    <property type="match status" value="1"/>
</dbReference>
<dbReference type="Gene3D" id="1.10.10.2910">
    <property type="match status" value="1"/>
</dbReference>
<dbReference type="InterPro" id="IPR052345">
    <property type="entry name" value="Rad_response_metalloprotease"/>
</dbReference>
<protein>
    <submittedName>
        <fullName evidence="3">Zn-dependent peptidase ImmA (M78 family)</fullName>
    </submittedName>
</protein>
<keyword evidence="4" id="KW-1185">Reference proteome</keyword>
<dbReference type="InterPro" id="IPR010982">
    <property type="entry name" value="Lambda_DNA-bd_dom_sf"/>
</dbReference>
<dbReference type="OrthoDB" id="9816277at2"/>